<sequence>MYCQKCKTSIRLDGSLEDLNPTSFKLLTGMLRACYSQSPQQIHPSRPPYSQDRREEYDKVAKNARTPVSKRTVPSSRVGQMKRASRDPGGMSFVMLTDSQVVAPTSSHEETLKDGLQEAAVESRKSSKDSANNSNLLSYKLETVQRFFEVLTARSDIDHPICQECTELLVEGMQKRLNASEKERDAYVEYLRQANADIPTEEEQAQAEQELEKARKEQETAFAELERLEREKASMDEEILALDREAQALDEEETTFWRERNAFTMTLSEYQAERDRISNRYDHDVRQSLRLQRTNVYNDTFTISYDGQFATINGLRMGRTPATVVGWEEINAAWGQTCLLLATVAEKLGHTFKGYRLWPMGSRSEIHVLTYPQNSSTAPGAPPPEPKVTAWDLYHVGDGLFSNMSLMYRHFDNGMVCFLDCVKQIYEALVVHNSTWSMPYPIRKDKIRDTSIKLAFAQEENWTRACKDLLTCCKYLLAATSDLDGKERRGSRR</sequence>
<name>A0A9P4M0X2_9PEZI</name>
<evidence type="ECO:0000313" key="6">
    <source>
        <dbReference type="EMBL" id="KAF2088318.1"/>
    </source>
</evidence>
<dbReference type="Gene3D" id="6.10.250.3110">
    <property type="match status" value="1"/>
</dbReference>
<dbReference type="InterPro" id="IPR041691">
    <property type="entry name" value="Atg6/beclin_CC"/>
</dbReference>
<dbReference type="GO" id="GO:0000045">
    <property type="term" value="P:autophagosome assembly"/>
    <property type="evidence" value="ECO:0007669"/>
    <property type="project" value="TreeGrafter"/>
</dbReference>
<dbReference type="GO" id="GO:0030674">
    <property type="term" value="F:protein-macromolecule adaptor activity"/>
    <property type="evidence" value="ECO:0007669"/>
    <property type="project" value="TreeGrafter"/>
</dbReference>
<feature type="region of interest" description="Disordered" evidence="3">
    <location>
        <begin position="104"/>
        <end position="132"/>
    </location>
</feature>
<dbReference type="EMBL" id="ML978717">
    <property type="protein sequence ID" value="KAF2088318.1"/>
    <property type="molecule type" value="Genomic_DNA"/>
</dbReference>
<dbReference type="GO" id="GO:0043548">
    <property type="term" value="F:phosphatidylinositol 3-kinase binding"/>
    <property type="evidence" value="ECO:0007669"/>
    <property type="project" value="TreeGrafter"/>
</dbReference>
<gene>
    <name evidence="6" type="ORF">K490DRAFT_40368</name>
</gene>
<dbReference type="GO" id="GO:0034272">
    <property type="term" value="C:phosphatidylinositol 3-kinase complex, class III, type II"/>
    <property type="evidence" value="ECO:0007669"/>
    <property type="project" value="TreeGrafter"/>
</dbReference>
<dbReference type="InterPro" id="IPR038274">
    <property type="entry name" value="Atg6/Beclin_C_sf"/>
</dbReference>
<dbReference type="GO" id="GO:0000407">
    <property type="term" value="C:phagophore assembly site"/>
    <property type="evidence" value="ECO:0007669"/>
    <property type="project" value="TreeGrafter"/>
</dbReference>
<feature type="compositionally biased region" description="Basic and acidic residues" evidence="3">
    <location>
        <begin position="107"/>
        <end position="128"/>
    </location>
</feature>
<dbReference type="GO" id="GO:0006995">
    <property type="term" value="P:cellular response to nitrogen starvation"/>
    <property type="evidence" value="ECO:0007669"/>
    <property type="project" value="TreeGrafter"/>
</dbReference>
<dbReference type="InterPro" id="IPR040455">
    <property type="entry name" value="Atg6_BARA"/>
</dbReference>
<accession>A0A9P4M0X2</accession>
<evidence type="ECO:0000259" key="5">
    <source>
        <dbReference type="Pfam" id="PF17675"/>
    </source>
</evidence>
<dbReference type="AlphaFoldDB" id="A0A9P4M0X2"/>
<comment type="similarity">
    <text evidence="1">Belongs to the beclin family.</text>
</comment>
<dbReference type="Pfam" id="PF17675">
    <property type="entry name" value="APG6_N"/>
    <property type="match status" value="1"/>
</dbReference>
<evidence type="ECO:0000256" key="2">
    <source>
        <dbReference type="SAM" id="Coils"/>
    </source>
</evidence>
<dbReference type="Pfam" id="PF04111">
    <property type="entry name" value="APG6"/>
    <property type="match status" value="1"/>
</dbReference>
<organism evidence="6 7">
    <name type="scientific">Saccharata proteae CBS 121410</name>
    <dbReference type="NCBI Taxonomy" id="1314787"/>
    <lineage>
        <taxon>Eukaryota</taxon>
        <taxon>Fungi</taxon>
        <taxon>Dikarya</taxon>
        <taxon>Ascomycota</taxon>
        <taxon>Pezizomycotina</taxon>
        <taxon>Dothideomycetes</taxon>
        <taxon>Dothideomycetes incertae sedis</taxon>
        <taxon>Botryosphaeriales</taxon>
        <taxon>Saccharataceae</taxon>
        <taxon>Saccharata</taxon>
    </lineage>
</organism>
<keyword evidence="2" id="KW-0175">Coiled coil</keyword>
<proteinExistence type="inferred from homology"/>
<dbReference type="PANTHER" id="PTHR12768">
    <property type="entry name" value="BECLIN 1"/>
    <property type="match status" value="1"/>
</dbReference>
<evidence type="ECO:0000313" key="7">
    <source>
        <dbReference type="Proteomes" id="UP000799776"/>
    </source>
</evidence>
<comment type="caution">
    <text evidence="6">The sequence shown here is derived from an EMBL/GenBank/DDBJ whole genome shotgun (WGS) entry which is preliminary data.</text>
</comment>
<protein>
    <submittedName>
        <fullName evidence="6">Autophagy protein Apg6</fullName>
    </submittedName>
</protein>
<keyword evidence="7" id="KW-1185">Reference proteome</keyword>
<reference evidence="6" key="1">
    <citation type="journal article" date="2020" name="Stud. Mycol.">
        <title>101 Dothideomycetes genomes: a test case for predicting lifestyles and emergence of pathogens.</title>
        <authorList>
            <person name="Haridas S."/>
            <person name="Albert R."/>
            <person name="Binder M."/>
            <person name="Bloem J."/>
            <person name="Labutti K."/>
            <person name="Salamov A."/>
            <person name="Andreopoulos B."/>
            <person name="Baker S."/>
            <person name="Barry K."/>
            <person name="Bills G."/>
            <person name="Bluhm B."/>
            <person name="Cannon C."/>
            <person name="Castanera R."/>
            <person name="Culley D."/>
            <person name="Daum C."/>
            <person name="Ezra D."/>
            <person name="Gonzalez J."/>
            <person name="Henrissat B."/>
            <person name="Kuo A."/>
            <person name="Liang C."/>
            <person name="Lipzen A."/>
            <person name="Lutzoni F."/>
            <person name="Magnuson J."/>
            <person name="Mondo S."/>
            <person name="Nolan M."/>
            <person name="Ohm R."/>
            <person name="Pangilinan J."/>
            <person name="Park H.-J."/>
            <person name="Ramirez L."/>
            <person name="Alfaro M."/>
            <person name="Sun H."/>
            <person name="Tritt A."/>
            <person name="Yoshinaga Y."/>
            <person name="Zwiers L.-H."/>
            <person name="Turgeon B."/>
            <person name="Goodwin S."/>
            <person name="Spatafora J."/>
            <person name="Crous P."/>
            <person name="Grigoriev I."/>
        </authorList>
    </citation>
    <scope>NUCLEOTIDE SEQUENCE</scope>
    <source>
        <strain evidence="6">CBS 121410</strain>
    </source>
</reference>
<dbReference type="Gene3D" id="1.10.418.40">
    <property type="entry name" value="Autophagy protein 6/Beclin 1"/>
    <property type="match status" value="1"/>
</dbReference>
<dbReference type="GO" id="GO:0034271">
    <property type="term" value="C:phosphatidylinositol 3-kinase complex, class III, type I"/>
    <property type="evidence" value="ECO:0007669"/>
    <property type="project" value="TreeGrafter"/>
</dbReference>
<dbReference type="InterPro" id="IPR007243">
    <property type="entry name" value="Atg6/Beclin"/>
</dbReference>
<dbReference type="GO" id="GO:0045324">
    <property type="term" value="P:late endosome to vacuole transport"/>
    <property type="evidence" value="ECO:0007669"/>
    <property type="project" value="TreeGrafter"/>
</dbReference>
<dbReference type="Proteomes" id="UP000799776">
    <property type="component" value="Unassembled WGS sequence"/>
</dbReference>
<dbReference type="OrthoDB" id="20368at2759"/>
<evidence type="ECO:0000256" key="1">
    <source>
        <dbReference type="ARBA" id="ARBA00005965"/>
    </source>
</evidence>
<feature type="domain" description="Atg6/beclin coiled-coil" evidence="5">
    <location>
        <begin position="160"/>
        <end position="287"/>
    </location>
</feature>
<feature type="coiled-coil region" evidence="2">
    <location>
        <begin position="191"/>
        <end position="252"/>
    </location>
</feature>
<dbReference type="PANTHER" id="PTHR12768:SF4">
    <property type="entry name" value="BECLIN-1"/>
    <property type="match status" value="1"/>
</dbReference>
<dbReference type="GO" id="GO:0000423">
    <property type="term" value="P:mitophagy"/>
    <property type="evidence" value="ECO:0007669"/>
    <property type="project" value="TreeGrafter"/>
</dbReference>
<feature type="region of interest" description="Disordered" evidence="3">
    <location>
        <begin position="60"/>
        <end position="90"/>
    </location>
</feature>
<evidence type="ECO:0000259" key="4">
    <source>
        <dbReference type="Pfam" id="PF04111"/>
    </source>
</evidence>
<feature type="domain" description="Atg6 BARA" evidence="4">
    <location>
        <begin position="291"/>
        <end position="481"/>
    </location>
</feature>
<evidence type="ECO:0000256" key="3">
    <source>
        <dbReference type="SAM" id="MobiDB-lite"/>
    </source>
</evidence>